<feature type="region of interest" description="Disordered" evidence="1">
    <location>
        <begin position="1"/>
        <end position="62"/>
    </location>
</feature>
<feature type="compositionally biased region" description="Low complexity" evidence="1">
    <location>
        <begin position="19"/>
        <end position="39"/>
    </location>
</feature>
<evidence type="ECO:0000313" key="3">
    <source>
        <dbReference type="EMBL" id="CDS13599.1"/>
    </source>
</evidence>
<keyword evidence="2" id="KW-0812">Transmembrane</keyword>
<proteinExistence type="predicted"/>
<accession>A0A077X2A2</accession>
<dbReference type="PROSITE" id="PS51257">
    <property type="entry name" value="PROKAR_LIPOPROTEIN"/>
    <property type="match status" value="1"/>
</dbReference>
<keyword evidence="2" id="KW-0472">Membrane</keyword>
<dbReference type="OrthoDB" id="2250025at2759"/>
<feature type="compositionally biased region" description="Basic residues" evidence="1">
    <location>
        <begin position="1"/>
        <end position="14"/>
    </location>
</feature>
<sequence>MDVGKRPSRLRRHLPMTMAASSSCEQASQQQDQVVSHSSFRNHPTASHALRRRKQQQRTRLVSDTVTLETKRRSKSDMAKEVQRKMIFHWLIWIGCGGWIAFLVFRIVFSLWRGEYNQLSLVHYIRSLIQ</sequence>
<reference evidence="3" key="1">
    <citation type="journal article" date="2014" name="Genome Announc.">
        <title>De novo whole-genome sequence and genome annotation of Lichtheimia ramosa.</title>
        <authorList>
            <person name="Linde J."/>
            <person name="Schwartze V."/>
            <person name="Binder U."/>
            <person name="Lass-Florl C."/>
            <person name="Voigt K."/>
            <person name="Horn F."/>
        </authorList>
    </citation>
    <scope>NUCLEOTIDE SEQUENCE</scope>
    <source>
        <strain evidence="3">JMRC FSU:6197</strain>
    </source>
</reference>
<evidence type="ECO:0000256" key="1">
    <source>
        <dbReference type="SAM" id="MobiDB-lite"/>
    </source>
</evidence>
<keyword evidence="2" id="KW-1133">Transmembrane helix</keyword>
<dbReference type="EMBL" id="LK023379">
    <property type="protein sequence ID" value="CDS13599.1"/>
    <property type="molecule type" value="Genomic_DNA"/>
</dbReference>
<evidence type="ECO:0000256" key="2">
    <source>
        <dbReference type="SAM" id="Phobius"/>
    </source>
</evidence>
<gene>
    <name evidence="3" type="ORF">LRAMOSA05775</name>
</gene>
<feature type="transmembrane region" description="Helical" evidence="2">
    <location>
        <begin position="90"/>
        <end position="112"/>
    </location>
</feature>
<organism evidence="3">
    <name type="scientific">Lichtheimia ramosa</name>
    <dbReference type="NCBI Taxonomy" id="688394"/>
    <lineage>
        <taxon>Eukaryota</taxon>
        <taxon>Fungi</taxon>
        <taxon>Fungi incertae sedis</taxon>
        <taxon>Mucoromycota</taxon>
        <taxon>Mucoromycotina</taxon>
        <taxon>Mucoromycetes</taxon>
        <taxon>Mucorales</taxon>
        <taxon>Lichtheimiaceae</taxon>
        <taxon>Lichtheimia</taxon>
    </lineage>
</organism>
<name>A0A077X2A2_9FUNG</name>
<protein>
    <submittedName>
        <fullName evidence="3">Uncharacterized protein</fullName>
    </submittedName>
</protein>
<dbReference type="AlphaFoldDB" id="A0A077X2A2"/>